<dbReference type="OrthoDB" id="4379079at2759"/>
<name>A0A5N6U907_ASPAV</name>
<evidence type="ECO:0000313" key="3">
    <source>
        <dbReference type="Proteomes" id="UP000325780"/>
    </source>
</evidence>
<dbReference type="AlphaFoldDB" id="A0A5N6U907"/>
<feature type="compositionally biased region" description="Polar residues" evidence="1">
    <location>
        <begin position="1"/>
        <end position="16"/>
    </location>
</feature>
<feature type="region of interest" description="Disordered" evidence="1">
    <location>
        <begin position="1"/>
        <end position="21"/>
    </location>
</feature>
<evidence type="ECO:0000256" key="1">
    <source>
        <dbReference type="SAM" id="MobiDB-lite"/>
    </source>
</evidence>
<organism evidence="2 3">
    <name type="scientific">Aspergillus avenaceus</name>
    <dbReference type="NCBI Taxonomy" id="36643"/>
    <lineage>
        <taxon>Eukaryota</taxon>
        <taxon>Fungi</taxon>
        <taxon>Dikarya</taxon>
        <taxon>Ascomycota</taxon>
        <taxon>Pezizomycotina</taxon>
        <taxon>Eurotiomycetes</taxon>
        <taxon>Eurotiomycetidae</taxon>
        <taxon>Eurotiales</taxon>
        <taxon>Aspergillaceae</taxon>
        <taxon>Aspergillus</taxon>
        <taxon>Aspergillus subgen. Circumdati</taxon>
    </lineage>
</organism>
<protein>
    <submittedName>
        <fullName evidence="2">Uncharacterized protein</fullName>
    </submittedName>
</protein>
<sequence>MKSQTSPNIPNGSSLPRNPRYPSSVLVETITHLVPEDGIYQDPRNDRLMSIGLSYGANFAYTHRRCYFVVDYGTSETDDVPVTCYEWTGQAFKRVQEELKKAPSSTFHTQKKEKRPVREKIRFKLRGAARINDMDVDWLEHHREDMEWLRGKLRPRFWDQLLVQIEEVWYWRY</sequence>
<proteinExistence type="predicted"/>
<evidence type="ECO:0000313" key="2">
    <source>
        <dbReference type="EMBL" id="KAE8155066.1"/>
    </source>
</evidence>
<reference evidence="2 3" key="1">
    <citation type="submission" date="2019-04" db="EMBL/GenBank/DDBJ databases">
        <title>Friends and foes A comparative genomics study of 23 Aspergillus species from section Flavi.</title>
        <authorList>
            <consortium name="DOE Joint Genome Institute"/>
            <person name="Kjaerbolling I."/>
            <person name="Vesth T."/>
            <person name="Frisvad J.C."/>
            <person name="Nybo J.L."/>
            <person name="Theobald S."/>
            <person name="Kildgaard S."/>
            <person name="Isbrandt T."/>
            <person name="Kuo A."/>
            <person name="Sato A."/>
            <person name="Lyhne E.K."/>
            <person name="Kogle M.E."/>
            <person name="Wiebenga A."/>
            <person name="Kun R.S."/>
            <person name="Lubbers R.J."/>
            <person name="Makela M.R."/>
            <person name="Barry K."/>
            <person name="Chovatia M."/>
            <person name="Clum A."/>
            <person name="Daum C."/>
            <person name="Haridas S."/>
            <person name="He G."/>
            <person name="LaButti K."/>
            <person name="Lipzen A."/>
            <person name="Mondo S."/>
            <person name="Riley R."/>
            <person name="Salamov A."/>
            <person name="Simmons B.A."/>
            <person name="Magnuson J.K."/>
            <person name="Henrissat B."/>
            <person name="Mortensen U.H."/>
            <person name="Larsen T.O."/>
            <person name="Devries R.P."/>
            <person name="Grigoriev I.V."/>
            <person name="Machida M."/>
            <person name="Baker S.E."/>
            <person name="Andersen M.R."/>
        </authorList>
    </citation>
    <scope>NUCLEOTIDE SEQUENCE [LARGE SCALE GENOMIC DNA]</scope>
    <source>
        <strain evidence="2 3">IBT 18842</strain>
    </source>
</reference>
<dbReference type="EMBL" id="ML742025">
    <property type="protein sequence ID" value="KAE8155066.1"/>
    <property type="molecule type" value="Genomic_DNA"/>
</dbReference>
<accession>A0A5N6U907</accession>
<keyword evidence="3" id="KW-1185">Reference proteome</keyword>
<dbReference type="Proteomes" id="UP000325780">
    <property type="component" value="Unassembled WGS sequence"/>
</dbReference>
<gene>
    <name evidence="2" type="ORF">BDV25DRAFT_126215</name>
</gene>